<dbReference type="Gene3D" id="3.40.190.10">
    <property type="entry name" value="Periplasmic binding protein-like II"/>
    <property type="match status" value="2"/>
</dbReference>
<organism evidence="2 3">
    <name type="scientific">Aspergillus keveii</name>
    <dbReference type="NCBI Taxonomy" id="714993"/>
    <lineage>
        <taxon>Eukaryota</taxon>
        <taxon>Fungi</taxon>
        <taxon>Dikarya</taxon>
        <taxon>Ascomycota</taxon>
        <taxon>Pezizomycotina</taxon>
        <taxon>Eurotiomycetes</taxon>
        <taxon>Eurotiomycetidae</taxon>
        <taxon>Eurotiales</taxon>
        <taxon>Aspergillaceae</taxon>
        <taxon>Aspergillus</taxon>
        <taxon>Aspergillus subgen. Nidulantes</taxon>
    </lineage>
</organism>
<evidence type="ECO:0000313" key="2">
    <source>
        <dbReference type="EMBL" id="KAL2785146.1"/>
    </source>
</evidence>
<keyword evidence="3" id="KW-1185">Reference proteome</keyword>
<evidence type="ECO:0000259" key="1">
    <source>
        <dbReference type="Pfam" id="PF12849"/>
    </source>
</evidence>
<name>A0ABR4FPI1_9EURO</name>
<feature type="domain" description="PBP" evidence="1">
    <location>
        <begin position="24"/>
        <end position="199"/>
    </location>
</feature>
<protein>
    <recommendedName>
        <fullName evidence="1">PBP domain-containing protein</fullName>
    </recommendedName>
</protein>
<evidence type="ECO:0000313" key="3">
    <source>
        <dbReference type="Proteomes" id="UP001610563"/>
    </source>
</evidence>
<reference evidence="2 3" key="1">
    <citation type="submission" date="2024-07" db="EMBL/GenBank/DDBJ databases">
        <title>Section-level genome sequencing and comparative genomics of Aspergillus sections Usti and Cavernicolus.</title>
        <authorList>
            <consortium name="Lawrence Berkeley National Laboratory"/>
            <person name="Nybo J.L."/>
            <person name="Vesth T.C."/>
            <person name="Theobald S."/>
            <person name="Frisvad J.C."/>
            <person name="Larsen T.O."/>
            <person name="Kjaerboelling I."/>
            <person name="Rothschild-Mancinelli K."/>
            <person name="Lyhne E.K."/>
            <person name="Kogle M.E."/>
            <person name="Barry K."/>
            <person name="Clum A."/>
            <person name="Na H."/>
            <person name="Ledsgaard L."/>
            <person name="Lin J."/>
            <person name="Lipzen A."/>
            <person name="Kuo A."/>
            <person name="Riley R."/>
            <person name="Mondo S."/>
            <person name="Labutti K."/>
            <person name="Haridas S."/>
            <person name="Pangalinan J."/>
            <person name="Salamov A.A."/>
            <person name="Simmons B.A."/>
            <person name="Magnuson J.K."/>
            <person name="Chen J."/>
            <person name="Drula E."/>
            <person name="Henrissat B."/>
            <person name="Wiebenga A."/>
            <person name="Lubbers R.J."/>
            <person name="Gomes A.C."/>
            <person name="Makela M.R."/>
            <person name="Stajich J."/>
            <person name="Grigoriev I.V."/>
            <person name="Mortensen U.H."/>
            <person name="De Vries R.P."/>
            <person name="Baker S.E."/>
            <person name="Andersen M.R."/>
        </authorList>
    </citation>
    <scope>NUCLEOTIDE SEQUENCE [LARGE SCALE GENOMIC DNA]</scope>
    <source>
        <strain evidence="2 3">CBS 209.92</strain>
    </source>
</reference>
<gene>
    <name evidence="2" type="ORF">BJX66DRAFT_343322</name>
</gene>
<dbReference type="PANTHER" id="PTHR37945">
    <property type="entry name" value="EXTRACELLULAR TUNGSTATE BINDING PROTEIN"/>
    <property type="match status" value="1"/>
</dbReference>
<dbReference type="SUPFAM" id="SSF53850">
    <property type="entry name" value="Periplasmic binding protein-like II"/>
    <property type="match status" value="1"/>
</dbReference>
<dbReference type="InterPro" id="IPR024370">
    <property type="entry name" value="PBP_domain"/>
</dbReference>
<comment type="caution">
    <text evidence="2">The sequence shown here is derived from an EMBL/GenBank/DDBJ whole genome shotgun (WGS) entry which is preliminary data.</text>
</comment>
<dbReference type="Pfam" id="PF12849">
    <property type="entry name" value="PBP_like_2"/>
    <property type="match status" value="1"/>
</dbReference>
<dbReference type="InterPro" id="IPR052738">
    <property type="entry name" value="ABC-Tungstate_binding"/>
</dbReference>
<dbReference type="EMBL" id="JBFTWV010000153">
    <property type="protein sequence ID" value="KAL2785146.1"/>
    <property type="molecule type" value="Genomic_DNA"/>
</dbReference>
<dbReference type="Proteomes" id="UP001610563">
    <property type="component" value="Unassembled WGS sequence"/>
</dbReference>
<dbReference type="PANTHER" id="PTHR37945:SF1">
    <property type="entry name" value="EXTRACELLULAR TUNGSTATE BINDING PROTEIN"/>
    <property type="match status" value="1"/>
</dbReference>
<sequence length="311" mass="34027">MPAIRTVIQQHGPIASEPSAIYGEGPVLFRIENGGAGGTGLIAALAADYLSQTSKRGSIQWICNHSRNTQLALLHGYIDMALTYERDQEELSVSEGWAKNEGCVFHDHFCLAGPRNDPAGIRGVASMVEAFDRIAAKKAPFYSRSDASATMWKERGIWQRCHREPWAEGEESNGWYNQSPCIPSEAVAKANSEGAYLLCDRSTLLTQAGKGLASNLTVFLEPADAHHELMNSCYALTSPGAMGQTPEEVRLFLEYIKSPRGQAVIKDFGRGNVGLSLFATIEEEYARAPMLDGVFRGNRWITDVGQTEAKL</sequence>
<accession>A0ABR4FPI1</accession>
<proteinExistence type="predicted"/>